<dbReference type="OrthoDB" id="1882297at2759"/>
<keyword evidence="4" id="KW-0443">Lipid metabolism</keyword>
<evidence type="ECO:0000259" key="5">
    <source>
        <dbReference type="Pfam" id="PF00501"/>
    </source>
</evidence>
<dbReference type="AlphaFoldDB" id="A0A4S2MSN8"/>
<dbReference type="InterPro" id="IPR042099">
    <property type="entry name" value="ANL_N_sf"/>
</dbReference>
<feature type="domain" description="AMP-binding enzyme C-terminal" evidence="6">
    <location>
        <begin position="483"/>
        <end position="558"/>
    </location>
</feature>
<dbReference type="InterPro" id="IPR000873">
    <property type="entry name" value="AMP-dep_synth/lig_dom"/>
</dbReference>
<dbReference type="EMBL" id="ML220134">
    <property type="protein sequence ID" value="TGZ79097.1"/>
    <property type="molecule type" value="Genomic_DNA"/>
</dbReference>
<comment type="similarity">
    <text evidence="1">Belongs to the ATP-dependent AMP-binding enzyme family.</text>
</comment>
<dbReference type="InterPro" id="IPR020845">
    <property type="entry name" value="AMP-binding_CS"/>
</dbReference>
<dbReference type="PROSITE" id="PS00455">
    <property type="entry name" value="AMP_BINDING"/>
    <property type="match status" value="1"/>
</dbReference>
<evidence type="ECO:0000256" key="2">
    <source>
        <dbReference type="ARBA" id="ARBA00022598"/>
    </source>
</evidence>
<evidence type="ECO:0000256" key="1">
    <source>
        <dbReference type="ARBA" id="ARBA00006432"/>
    </source>
</evidence>
<keyword evidence="8" id="KW-1185">Reference proteome</keyword>
<sequence>MSGPQSRLSKIASHLWAPHDAPKPKPHNRAEMTPTYFLPRAAAIEPHAEAIVHTTVNGKILRRSYIEYADRARGLAYYLKAHGYKRVGILCPNTPAFLECLFGIPAAGAVHVGVNYRLKPEDVHYVFTHSEVDLIIVDREYLHLLDGFNPAIRRVVDEDTDATEGELSGEFDDIIRQGLDWDRAYGSGWDGLVTQAPDEDETTALAYTSGTTSRPKGVEYTHRGIYLASIANVIESGLNASKVMMDEEARCRYLTTLPLFHATGWTFPWSVVSVRGTHYCLRKIDYDEIWRLLTIERISHFNAAPTVCTLLCASQNAVELPQPVRVTVAASPPTPMLFQKMISLNLMPVHVYGMTETYGPLTKSYFLPEWHNLPPDELYRKMARQGQGYHTSDLVRVIKTNVEDGQIIDVKRDGTEIGEIVFTGNICCKGYYKDADATAALFEGGVLHSGDLAVWHPDNSIQILDRAKDIIISGGENISSVSLESMLAQHPGILEVGVVAVPDSHYGERPKAYITVTDKALTGADVIKWAKSSPHISGFMVPREVEIVDALPKNATGKMQKNVLREWAKGNRNAN</sequence>
<proteinExistence type="inferred from homology"/>
<accession>A0A4S2MSN8</accession>
<evidence type="ECO:0000313" key="8">
    <source>
        <dbReference type="Proteomes" id="UP000298138"/>
    </source>
</evidence>
<dbReference type="Pfam" id="PF13193">
    <property type="entry name" value="AMP-binding_C"/>
    <property type="match status" value="1"/>
</dbReference>
<dbReference type="Gene3D" id="3.40.50.12780">
    <property type="entry name" value="N-terminal domain of ligase-like"/>
    <property type="match status" value="1"/>
</dbReference>
<dbReference type="STRING" id="341454.A0A4S2MSN8"/>
<feature type="domain" description="AMP-dependent synthetase/ligase" evidence="5">
    <location>
        <begin position="40"/>
        <end position="432"/>
    </location>
</feature>
<keyword evidence="2" id="KW-0436">Ligase</keyword>
<evidence type="ECO:0000256" key="3">
    <source>
        <dbReference type="ARBA" id="ARBA00022832"/>
    </source>
</evidence>
<keyword evidence="3" id="KW-0276">Fatty acid metabolism</keyword>
<dbReference type="Proteomes" id="UP000298138">
    <property type="component" value="Unassembled WGS sequence"/>
</dbReference>
<dbReference type="Pfam" id="PF00501">
    <property type="entry name" value="AMP-binding"/>
    <property type="match status" value="1"/>
</dbReference>
<name>A0A4S2MSN8_9PEZI</name>
<organism evidence="7 8">
    <name type="scientific">Ascodesmis nigricans</name>
    <dbReference type="NCBI Taxonomy" id="341454"/>
    <lineage>
        <taxon>Eukaryota</taxon>
        <taxon>Fungi</taxon>
        <taxon>Dikarya</taxon>
        <taxon>Ascomycota</taxon>
        <taxon>Pezizomycotina</taxon>
        <taxon>Pezizomycetes</taxon>
        <taxon>Pezizales</taxon>
        <taxon>Ascodesmidaceae</taxon>
        <taxon>Ascodesmis</taxon>
    </lineage>
</organism>
<dbReference type="InterPro" id="IPR045851">
    <property type="entry name" value="AMP-bd_C_sf"/>
</dbReference>
<dbReference type="SUPFAM" id="SSF56801">
    <property type="entry name" value="Acetyl-CoA synthetase-like"/>
    <property type="match status" value="1"/>
</dbReference>
<dbReference type="GO" id="GO:0016874">
    <property type="term" value="F:ligase activity"/>
    <property type="evidence" value="ECO:0007669"/>
    <property type="project" value="UniProtKB-KW"/>
</dbReference>
<protein>
    <submittedName>
        <fullName evidence="7">Putative AMP-binding domain protein</fullName>
    </submittedName>
</protein>
<dbReference type="InParanoid" id="A0A4S2MSN8"/>
<evidence type="ECO:0000313" key="7">
    <source>
        <dbReference type="EMBL" id="TGZ79097.1"/>
    </source>
</evidence>
<evidence type="ECO:0000259" key="6">
    <source>
        <dbReference type="Pfam" id="PF13193"/>
    </source>
</evidence>
<evidence type="ECO:0000256" key="4">
    <source>
        <dbReference type="ARBA" id="ARBA00023098"/>
    </source>
</evidence>
<dbReference type="PANTHER" id="PTHR43859">
    <property type="entry name" value="ACYL-ACTIVATING ENZYME"/>
    <property type="match status" value="1"/>
</dbReference>
<gene>
    <name evidence="7" type="ORF">EX30DRAFT_359590</name>
</gene>
<dbReference type="GO" id="GO:0006631">
    <property type="term" value="P:fatty acid metabolic process"/>
    <property type="evidence" value="ECO:0007669"/>
    <property type="project" value="UniProtKB-KW"/>
</dbReference>
<dbReference type="Gene3D" id="3.30.300.30">
    <property type="match status" value="1"/>
</dbReference>
<reference evidence="7 8" key="1">
    <citation type="submission" date="2019-04" db="EMBL/GenBank/DDBJ databases">
        <title>Comparative genomics and transcriptomics to analyze fruiting body development in filamentous ascomycetes.</title>
        <authorList>
            <consortium name="DOE Joint Genome Institute"/>
            <person name="Lutkenhaus R."/>
            <person name="Traeger S."/>
            <person name="Breuer J."/>
            <person name="Kuo A."/>
            <person name="Lipzen A."/>
            <person name="Pangilinan J."/>
            <person name="Dilworth D."/>
            <person name="Sandor L."/>
            <person name="Poggeler S."/>
            <person name="Barry K."/>
            <person name="Grigoriev I.V."/>
            <person name="Nowrousian M."/>
        </authorList>
    </citation>
    <scope>NUCLEOTIDE SEQUENCE [LARGE SCALE GENOMIC DNA]</scope>
    <source>
        <strain evidence="7 8">CBS 389.68</strain>
    </source>
</reference>
<dbReference type="PANTHER" id="PTHR43859:SF4">
    <property type="entry name" value="BUTANOATE--COA LIGASE AAE1-RELATED"/>
    <property type="match status" value="1"/>
</dbReference>
<dbReference type="InterPro" id="IPR025110">
    <property type="entry name" value="AMP-bd_C"/>
</dbReference>